<dbReference type="SUPFAM" id="SSF48452">
    <property type="entry name" value="TPR-like"/>
    <property type="match status" value="1"/>
</dbReference>
<dbReference type="GO" id="GO:0019005">
    <property type="term" value="C:SCF ubiquitin ligase complex"/>
    <property type="evidence" value="ECO:0007669"/>
    <property type="project" value="TreeGrafter"/>
</dbReference>
<dbReference type="Pfam" id="PF12937">
    <property type="entry name" value="F-box-like"/>
    <property type="match status" value="1"/>
</dbReference>
<feature type="region of interest" description="Disordered" evidence="1">
    <location>
        <begin position="134"/>
        <end position="163"/>
    </location>
</feature>
<protein>
    <submittedName>
        <fullName evidence="2">F-box only protein 9</fullName>
    </submittedName>
</protein>
<comment type="caution">
    <text evidence="2">The sequence shown here is derived from an EMBL/GenBank/DDBJ whole genome shotgun (WGS) entry which is preliminary data.</text>
</comment>
<sequence>MASVSNTGGGAGSGSGSDCDGDEQEDPSSSKQTVSETKLLLERVNLDDGKNNIEDELEVFRQQWQRELESSPYKGGQASVKSEQIRKEPLTDEEQAKKLFLLGVEFERNGKLYEAIQHYKRAIQILPDVESRLYEETDGRPDPPEAESEMEEVSRVENNEDTDDEDVIEGEDLLSRLQRIMAKKGYLVEMAHPAKGGHISWLPYEVIQLVLRWVVGAELDGASLERVAAVCRGLYVAAREPDIWRCLCVKTWGIECGTPRVHGYPTWRQMYIERARLNLNGVYISKTTYVRHGENNFQDQFYRPWYLVDYYRYLRFFPEGLVLMWTTADEPASCVGHLKHRDTKNSLGILSGHYRLVGDTVAIVIKKACEKRVSQASTRYRSRRKEVVEQQEQIFHLDLELGSVRSRRNSKLVWRRYLATTGRDHWTSFDLLPNKFPPFTFSRVRAFTADTAAPLMGTT</sequence>
<dbReference type="SMART" id="SM00028">
    <property type="entry name" value="TPR"/>
    <property type="match status" value="1"/>
</dbReference>
<dbReference type="InterPro" id="IPR018247">
    <property type="entry name" value="EF_Hand_1_Ca_BS"/>
</dbReference>
<name>A0A212ELZ5_DANPL</name>
<dbReference type="InterPro" id="IPR045464">
    <property type="entry name" value="Hrt3/FBXO9_C"/>
</dbReference>
<dbReference type="AlphaFoldDB" id="A0A212ELZ5"/>
<feature type="compositionally biased region" description="Basic and acidic residues" evidence="1">
    <location>
        <begin position="134"/>
        <end position="143"/>
    </location>
</feature>
<dbReference type="Gene3D" id="1.20.58.80">
    <property type="entry name" value="Phosphotransferase system, lactose/cellobiose-type IIA subunit"/>
    <property type="match status" value="1"/>
</dbReference>
<feature type="region of interest" description="Disordered" evidence="1">
    <location>
        <begin position="1"/>
        <end position="37"/>
    </location>
</feature>
<dbReference type="SUPFAM" id="SSF81383">
    <property type="entry name" value="F-box domain"/>
    <property type="match status" value="1"/>
</dbReference>
<dbReference type="PROSITE" id="PS50005">
    <property type="entry name" value="TPR"/>
    <property type="match status" value="1"/>
</dbReference>
<feature type="compositionally biased region" description="Polar residues" evidence="1">
    <location>
        <begin position="27"/>
        <end position="36"/>
    </location>
</feature>
<dbReference type="EMBL" id="AGBW02013960">
    <property type="protein sequence ID" value="OWR42512.1"/>
    <property type="molecule type" value="Genomic_DNA"/>
</dbReference>
<dbReference type="InterPro" id="IPR019734">
    <property type="entry name" value="TPR_rpt"/>
</dbReference>
<dbReference type="FunCoup" id="A0A212ELZ5">
    <property type="interactions" value="320"/>
</dbReference>
<dbReference type="eggNOG" id="KOG2997">
    <property type="taxonomic scope" value="Eukaryota"/>
</dbReference>
<dbReference type="PANTHER" id="PTHR12874:SF29">
    <property type="entry name" value="F-BOX ONLY PROTEIN 9"/>
    <property type="match status" value="1"/>
</dbReference>
<reference evidence="2 3" key="1">
    <citation type="journal article" date="2011" name="Cell">
        <title>The monarch butterfly genome yields insights into long-distance migration.</title>
        <authorList>
            <person name="Zhan S."/>
            <person name="Merlin C."/>
            <person name="Boore J.L."/>
            <person name="Reppert S.M."/>
        </authorList>
    </citation>
    <scope>NUCLEOTIDE SEQUENCE [LARGE SCALE GENOMIC DNA]</scope>
    <source>
        <strain evidence="2">F-2</strain>
    </source>
</reference>
<dbReference type="KEGG" id="dpl:KGM_204132"/>
<accession>A0A212ELZ5</accession>
<dbReference type="InterPro" id="IPR001810">
    <property type="entry name" value="F-box_dom"/>
</dbReference>
<evidence type="ECO:0000256" key="1">
    <source>
        <dbReference type="SAM" id="MobiDB-lite"/>
    </source>
</evidence>
<evidence type="ECO:0000313" key="3">
    <source>
        <dbReference type="Proteomes" id="UP000007151"/>
    </source>
</evidence>
<gene>
    <name evidence="2" type="ORF">KGM_204132</name>
</gene>
<dbReference type="PROSITE" id="PS00018">
    <property type="entry name" value="EF_HAND_1"/>
    <property type="match status" value="1"/>
</dbReference>
<evidence type="ECO:0000313" key="2">
    <source>
        <dbReference type="EMBL" id="OWR42512.1"/>
    </source>
</evidence>
<dbReference type="Gene3D" id="1.20.1280.50">
    <property type="match status" value="1"/>
</dbReference>
<dbReference type="STRING" id="278856.A0A212ELZ5"/>
<organism evidence="2 3">
    <name type="scientific">Danaus plexippus plexippus</name>
    <dbReference type="NCBI Taxonomy" id="278856"/>
    <lineage>
        <taxon>Eukaryota</taxon>
        <taxon>Metazoa</taxon>
        <taxon>Ecdysozoa</taxon>
        <taxon>Arthropoda</taxon>
        <taxon>Hexapoda</taxon>
        <taxon>Insecta</taxon>
        <taxon>Pterygota</taxon>
        <taxon>Neoptera</taxon>
        <taxon>Endopterygota</taxon>
        <taxon>Lepidoptera</taxon>
        <taxon>Glossata</taxon>
        <taxon>Ditrysia</taxon>
        <taxon>Papilionoidea</taxon>
        <taxon>Nymphalidae</taxon>
        <taxon>Danainae</taxon>
        <taxon>Danaini</taxon>
        <taxon>Danaina</taxon>
        <taxon>Danaus</taxon>
        <taxon>Danaus</taxon>
    </lineage>
</organism>
<dbReference type="CDD" id="cd22089">
    <property type="entry name" value="F-box_FBXO9"/>
    <property type="match status" value="1"/>
</dbReference>
<dbReference type="InterPro" id="IPR036047">
    <property type="entry name" value="F-box-like_dom_sf"/>
</dbReference>
<dbReference type="InterPro" id="IPR011990">
    <property type="entry name" value="TPR-like_helical_dom_sf"/>
</dbReference>
<dbReference type="GO" id="GO:0005737">
    <property type="term" value="C:cytoplasm"/>
    <property type="evidence" value="ECO:0007669"/>
    <property type="project" value="TreeGrafter"/>
</dbReference>
<dbReference type="Proteomes" id="UP000007151">
    <property type="component" value="Unassembled WGS sequence"/>
</dbReference>
<dbReference type="GO" id="GO:0031146">
    <property type="term" value="P:SCF-dependent proteasomal ubiquitin-dependent protein catabolic process"/>
    <property type="evidence" value="ECO:0007669"/>
    <property type="project" value="TreeGrafter"/>
</dbReference>
<dbReference type="PANTHER" id="PTHR12874">
    <property type="entry name" value="F-BOX ONLY PROTEIN 48-RELATED"/>
    <property type="match status" value="1"/>
</dbReference>
<keyword evidence="3" id="KW-1185">Reference proteome</keyword>
<dbReference type="Pfam" id="PF19270">
    <property type="entry name" value="FBO_C"/>
    <property type="match status" value="1"/>
</dbReference>
<proteinExistence type="predicted"/>